<dbReference type="PANTHER" id="PTHR43649">
    <property type="entry name" value="ARABINOSE-BINDING PROTEIN-RELATED"/>
    <property type="match status" value="1"/>
</dbReference>
<dbReference type="InterPro" id="IPR050490">
    <property type="entry name" value="Bact_solute-bd_prot1"/>
</dbReference>
<dbReference type="InterPro" id="IPR006059">
    <property type="entry name" value="SBP"/>
</dbReference>
<dbReference type="PANTHER" id="PTHR43649:SF12">
    <property type="entry name" value="DIACETYLCHITOBIOSE BINDING PROTEIN DASA"/>
    <property type="match status" value="1"/>
</dbReference>
<dbReference type="PATRIC" id="fig|927661.3.peg.331"/>
<dbReference type="CDD" id="cd13585">
    <property type="entry name" value="PBP2_TMBP_like"/>
    <property type="match status" value="1"/>
</dbReference>
<dbReference type="InterPro" id="IPR006311">
    <property type="entry name" value="TAT_signal"/>
</dbReference>
<organism evidence="2 3">
    <name type="scientific">Cryptosporangium arvum DSM 44712</name>
    <dbReference type="NCBI Taxonomy" id="927661"/>
    <lineage>
        <taxon>Bacteria</taxon>
        <taxon>Bacillati</taxon>
        <taxon>Actinomycetota</taxon>
        <taxon>Actinomycetes</taxon>
        <taxon>Cryptosporangiales</taxon>
        <taxon>Cryptosporangiaceae</taxon>
        <taxon>Cryptosporangium</taxon>
    </lineage>
</organism>
<evidence type="ECO:0000313" key="2">
    <source>
        <dbReference type="EMBL" id="EXG79313.1"/>
    </source>
</evidence>
<dbReference type="Pfam" id="PF01547">
    <property type="entry name" value="SBP_bac_1"/>
    <property type="match status" value="1"/>
</dbReference>
<feature type="signal peptide" evidence="1">
    <location>
        <begin position="1"/>
        <end position="25"/>
    </location>
</feature>
<dbReference type="OrthoDB" id="3655235at2"/>
<dbReference type="EMBL" id="JFBT01000001">
    <property type="protein sequence ID" value="EXG79313.1"/>
    <property type="molecule type" value="Genomic_DNA"/>
</dbReference>
<dbReference type="PROSITE" id="PS51257">
    <property type="entry name" value="PROKAR_LIPOPROTEIN"/>
    <property type="match status" value="1"/>
</dbReference>
<dbReference type="HOGENOM" id="CLU_031285_10_5_11"/>
<feature type="chain" id="PRO_5039080583" evidence="1">
    <location>
        <begin position="26"/>
        <end position="429"/>
    </location>
</feature>
<proteinExistence type="predicted"/>
<comment type="caution">
    <text evidence="2">The sequence shown here is derived from an EMBL/GenBank/DDBJ whole genome shotgun (WGS) entry which is preliminary data.</text>
</comment>
<dbReference type="Proteomes" id="UP000021053">
    <property type="component" value="Unassembled WGS sequence"/>
</dbReference>
<keyword evidence="1" id="KW-0732">Signal</keyword>
<dbReference type="AlphaFoldDB" id="A0A010YW07"/>
<sequence length="429" mass="46469">MVTRRDLLRASGFGALAVAAAPLLAACGDGGSGASSSDLTLSYLGTADQQQVWNKLFAEFQRKNPDIKLKATGSPVDNWAAYFDKVSTQLAGGVRYDLIQVATEGMQLFAAKGLLQPLDDLVKANKTDLDDFLADAHPNLPKWNQQYGSPDGKTYFLPGDFNTMCLWFNKEVFQKAGVEAPTNEWTWDDFLKAGRTIKQKTGAFLYPATAEYFIGVMPWLLTNGASTLSDDWKKATCDTPAAIEAAEFARQLVAEKLSPPPGGSFDRFTLATQGKLATFGGGRWPIVNIRQANAVEKFGIVAWPKKVKQGSPVGWNGIPIMKNSNKPDQAFEFLKFLISKEGDAFFAQLGGTIVPARKSVAESTAYLDNSPTGTENLYAALDYATVIPAPAKGNLIQRDIEDTWGQILAGNTSPADGMKKMQEKVAANV</sequence>
<dbReference type="PROSITE" id="PS51318">
    <property type="entry name" value="TAT"/>
    <property type="match status" value="1"/>
</dbReference>
<reference evidence="2 3" key="1">
    <citation type="submission" date="2013-07" db="EMBL/GenBank/DDBJ databases">
        <authorList>
            <consortium name="DOE Joint Genome Institute"/>
            <person name="Eisen J."/>
            <person name="Huntemann M."/>
            <person name="Han J."/>
            <person name="Chen A."/>
            <person name="Kyrpides N."/>
            <person name="Mavromatis K."/>
            <person name="Markowitz V."/>
            <person name="Palaniappan K."/>
            <person name="Ivanova N."/>
            <person name="Schaumberg A."/>
            <person name="Pati A."/>
            <person name="Liolios K."/>
            <person name="Nordberg H.P."/>
            <person name="Cantor M.N."/>
            <person name="Hua S.X."/>
            <person name="Woyke T."/>
        </authorList>
    </citation>
    <scope>NUCLEOTIDE SEQUENCE [LARGE SCALE GENOMIC DNA]</scope>
    <source>
        <strain evidence="2 3">DSM 44712</strain>
    </source>
</reference>
<keyword evidence="3" id="KW-1185">Reference proteome</keyword>
<name>A0A010YW07_9ACTN</name>
<evidence type="ECO:0000256" key="1">
    <source>
        <dbReference type="SAM" id="SignalP"/>
    </source>
</evidence>
<evidence type="ECO:0000313" key="3">
    <source>
        <dbReference type="Proteomes" id="UP000021053"/>
    </source>
</evidence>
<dbReference type="SUPFAM" id="SSF53850">
    <property type="entry name" value="Periplasmic binding protein-like II"/>
    <property type="match status" value="1"/>
</dbReference>
<protein>
    <submittedName>
        <fullName evidence="2">Carbohydrate ABC transporter substrate-binding protein, CUT1 family</fullName>
    </submittedName>
</protein>
<gene>
    <name evidence="2" type="ORF">CryarDRAFT_0346</name>
</gene>
<dbReference type="RefSeq" id="WP_051569596.1">
    <property type="nucleotide sequence ID" value="NZ_KK073874.1"/>
</dbReference>
<dbReference type="Gene3D" id="3.40.190.10">
    <property type="entry name" value="Periplasmic binding protein-like II"/>
    <property type="match status" value="1"/>
</dbReference>
<accession>A0A010YW07</accession>